<organism evidence="4 5">
    <name type="scientific">Panacibacter microcysteis</name>
    <dbReference type="NCBI Taxonomy" id="2793269"/>
    <lineage>
        <taxon>Bacteria</taxon>
        <taxon>Pseudomonadati</taxon>
        <taxon>Bacteroidota</taxon>
        <taxon>Chitinophagia</taxon>
        <taxon>Chitinophagales</taxon>
        <taxon>Chitinophagaceae</taxon>
        <taxon>Panacibacter</taxon>
    </lineage>
</organism>
<evidence type="ECO:0000259" key="2">
    <source>
        <dbReference type="Pfam" id="PF08522"/>
    </source>
</evidence>
<dbReference type="RefSeq" id="WP_196988966.1">
    <property type="nucleotide sequence ID" value="NZ_JADWYR010000001.1"/>
</dbReference>
<keyword evidence="1" id="KW-0732">Signal</keyword>
<dbReference type="Proteomes" id="UP000628448">
    <property type="component" value="Unassembled WGS sequence"/>
</dbReference>
<keyword evidence="5" id="KW-1185">Reference proteome</keyword>
<protein>
    <submittedName>
        <fullName evidence="4">DUF1735 domain-containing protein</fullName>
    </submittedName>
</protein>
<proteinExistence type="predicted"/>
<sequence length="310" mass="33255">MKLKFIRLNSLFLFALGAMFLTGCLKDNDFEDGVYGINNPGSQKGVLFQQSKVNATGIQVPVVAGISGISTPQTIQTLVKIAADQAVSKDLEVTVTLNNALLDGTGLTELDASYYTLPSGKVLIPAGEKYAEFVVTIPDAAVIDPSVVYGLGFTITEVSGSDYTIASNSKDFVFGIAIKNIYDGNYHSTGYVYHPSVPRAVDEEKVLPTVDARTVECFLGDLGTSGYISWLTVDPETNHVTITAAPGAAGAPYTQFDNGLPTTNPGYVPQWDGSSQCNNTYDPATGTFYLRYGYMGSTGWRVTEEILTKE</sequence>
<feature type="domain" description="BT-3044-like C-terminal" evidence="3">
    <location>
        <begin position="174"/>
        <end position="305"/>
    </location>
</feature>
<accession>A0A931GVA2</accession>
<comment type="caution">
    <text evidence="4">The sequence shown here is derived from an EMBL/GenBank/DDBJ whole genome shotgun (WGS) entry which is preliminary data.</text>
</comment>
<dbReference type="Pfam" id="PF08522">
    <property type="entry name" value="BT_3987-like_N"/>
    <property type="match status" value="1"/>
</dbReference>
<evidence type="ECO:0000259" key="3">
    <source>
        <dbReference type="Pfam" id="PF14274"/>
    </source>
</evidence>
<dbReference type="EMBL" id="JADWYR010000001">
    <property type="protein sequence ID" value="MBG9374878.1"/>
    <property type="molecule type" value="Genomic_DNA"/>
</dbReference>
<dbReference type="Pfam" id="PF14274">
    <property type="entry name" value="BT_3044-like_C"/>
    <property type="match status" value="1"/>
</dbReference>
<dbReference type="PROSITE" id="PS51257">
    <property type="entry name" value="PROKAR_LIPOPROTEIN"/>
    <property type="match status" value="1"/>
</dbReference>
<evidence type="ECO:0000256" key="1">
    <source>
        <dbReference type="SAM" id="SignalP"/>
    </source>
</evidence>
<dbReference type="Gene3D" id="2.60.40.1740">
    <property type="entry name" value="hypothetical protein (bacova_03559)"/>
    <property type="match status" value="1"/>
</dbReference>
<dbReference type="InterPro" id="IPR025371">
    <property type="entry name" value="BT_3044-like_C"/>
</dbReference>
<evidence type="ECO:0000313" key="5">
    <source>
        <dbReference type="Proteomes" id="UP000628448"/>
    </source>
</evidence>
<evidence type="ECO:0000313" key="4">
    <source>
        <dbReference type="EMBL" id="MBG9374878.1"/>
    </source>
</evidence>
<feature type="chain" id="PRO_5037404049" evidence="1">
    <location>
        <begin position="21"/>
        <end position="310"/>
    </location>
</feature>
<reference evidence="4" key="1">
    <citation type="submission" date="2020-11" db="EMBL/GenBank/DDBJ databases">
        <title>Bacterial whole genome sequence for Panacibacter sp. DH6.</title>
        <authorList>
            <person name="Le V."/>
            <person name="Ko S."/>
            <person name="Ahn C.-Y."/>
            <person name="Oh H.-M."/>
        </authorList>
    </citation>
    <scope>NUCLEOTIDE SEQUENCE</scope>
    <source>
        <strain evidence="4">DH6</strain>
    </source>
</reference>
<gene>
    <name evidence="4" type="ORF">I5907_01415</name>
</gene>
<dbReference type="InterPro" id="IPR013728">
    <property type="entry name" value="BT_3987-like_N"/>
</dbReference>
<feature type="domain" description="BT-3987-like N-terminal" evidence="2">
    <location>
        <begin position="71"/>
        <end position="161"/>
    </location>
</feature>
<dbReference type="AlphaFoldDB" id="A0A931GVA2"/>
<name>A0A931GVA2_9BACT</name>
<feature type="signal peptide" evidence="1">
    <location>
        <begin position="1"/>
        <end position="20"/>
    </location>
</feature>